<dbReference type="AlphaFoldDB" id="A0A5J4R7J7"/>
<protein>
    <submittedName>
        <fullName evidence="1">Uncharacterized protein</fullName>
    </submittedName>
</protein>
<dbReference type="EMBL" id="SNRY01001610">
    <property type="protein sequence ID" value="KAA6329692.1"/>
    <property type="molecule type" value="Genomic_DNA"/>
</dbReference>
<proteinExistence type="predicted"/>
<evidence type="ECO:0000313" key="1">
    <source>
        <dbReference type="EMBL" id="KAA6329692.1"/>
    </source>
</evidence>
<accession>A0A5J4R7J7</accession>
<organism evidence="1">
    <name type="scientific">termite gut metagenome</name>
    <dbReference type="NCBI Taxonomy" id="433724"/>
    <lineage>
        <taxon>unclassified sequences</taxon>
        <taxon>metagenomes</taxon>
        <taxon>organismal metagenomes</taxon>
    </lineage>
</organism>
<gene>
    <name evidence="1" type="ORF">EZS27_021540</name>
</gene>
<sequence>MNGKYALFYALLKNLTGYEKEAAVYDYTDGRTTHLSDLTDKEYRGICNYLQGIVGLNAARRKAGSQVLNLLTKMGFQTTDKGGWAQIDGFLLDNRIAGKKYRELTTDECEKLAIKLRSIRDKGYHAKDVYTLN</sequence>
<reference evidence="1" key="1">
    <citation type="submission" date="2019-03" db="EMBL/GenBank/DDBJ databases">
        <title>Single cell metagenomics reveals metabolic interactions within the superorganism composed of flagellate Streblomastix strix and complex community of Bacteroidetes bacteria on its surface.</title>
        <authorList>
            <person name="Treitli S.C."/>
            <person name="Kolisko M."/>
            <person name="Husnik F."/>
            <person name="Keeling P."/>
            <person name="Hampl V."/>
        </authorList>
    </citation>
    <scope>NUCLEOTIDE SEQUENCE</scope>
    <source>
        <strain evidence="1">STM</strain>
    </source>
</reference>
<comment type="caution">
    <text evidence="1">The sequence shown here is derived from an EMBL/GenBank/DDBJ whole genome shotgun (WGS) entry which is preliminary data.</text>
</comment>
<name>A0A5J4R7J7_9ZZZZ</name>